<dbReference type="GO" id="GO:0006886">
    <property type="term" value="P:intracellular protein transport"/>
    <property type="evidence" value="ECO:0007669"/>
    <property type="project" value="UniProtKB-UniRule"/>
</dbReference>
<dbReference type="Gene3D" id="2.130.10.10">
    <property type="entry name" value="YVTN repeat-like/Quinoprotein amine dehydrogenase"/>
    <property type="match status" value="1"/>
</dbReference>
<dbReference type="PANTHER" id="PTHR48042:SF11">
    <property type="entry name" value="ABC TRANSPORTER G FAMILY MEMBER 11"/>
    <property type="match status" value="1"/>
</dbReference>
<dbReference type="InterPro" id="IPR043926">
    <property type="entry name" value="ABCG_dom"/>
</dbReference>
<dbReference type="SUPFAM" id="SSF50978">
    <property type="entry name" value="WD40 repeat-like"/>
    <property type="match status" value="1"/>
</dbReference>
<dbReference type="InterPro" id="IPR057780">
    <property type="entry name" value="Beta-prop_Vps41"/>
</dbReference>
<evidence type="ECO:0000256" key="6">
    <source>
        <dbReference type="ARBA" id="ARBA00022840"/>
    </source>
</evidence>
<dbReference type="InterPro" id="IPR013525">
    <property type="entry name" value="ABC2_TM"/>
</dbReference>
<evidence type="ECO:0000256" key="5">
    <source>
        <dbReference type="ARBA" id="ARBA00022741"/>
    </source>
</evidence>
<keyword evidence="8 11" id="KW-0472">Membrane</keyword>
<evidence type="ECO:0000256" key="3">
    <source>
        <dbReference type="ARBA" id="ARBA00022448"/>
    </source>
</evidence>
<dbReference type="Pfam" id="PF23556">
    <property type="entry name" value="TPR_Vps41"/>
    <property type="match status" value="1"/>
</dbReference>
<dbReference type="Pfam" id="PF00005">
    <property type="entry name" value="ABC_tran"/>
    <property type="match status" value="1"/>
</dbReference>
<accession>A0A7J6LDY7</accession>
<keyword evidence="7 11" id="KW-1133">Transmembrane helix</keyword>
<dbReference type="Pfam" id="PF19055">
    <property type="entry name" value="ABC2_membrane_7"/>
    <property type="match status" value="1"/>
</dbReference>
<keyword evidence="14" id="KW-1185">Reference proteome</keyword>
<dbReference type="InterPro" id="IPR000547">
    <property type="entry name" value="Clathrin_H-chain/VPS_repeat"/>
</dbReference>
<dbReference type="CDD" id="cd03213">
    <property type="entry name" value="ABCG_EPDR"/>
    <property type="match status" value="1"/>
</dbReference>
<dbReference type="InterPro" id="IPR003439">
    <property type="entry name" value="ABC_transporter-like_ATP-bd"/>
</dbReference>
<dbReference type="InterPro" id="IPR052215">
    <property type="entry name" value="Plant_ABCG"/>
</dbReference>
<evidence type="ECO:0000313" key="14">
    <source>
        <dbReference type="Proteomes" id="UP000591131"/>
    </source>
</evidence>
<dbReference type="PROSITE" id="PS00211">
    <property type="entry name" value="ABC_TRANSPORTER_1"/>
    <property type="match status" value="1"/>
</dbReference>
<evidence type="ECO:0000256" key="11">
    <source>
        <dbReference type="SAM" id="Phobius"/>
    </source>
</evidence>
<feature type="transmembrane region" description="Helical" evidence="11">
    <location>
        <begin position="474"/>
        <end position="495"/>
    </location>
</feature>
<dbReference type="InterPro" id="IPR036322">
    <property type="entry name" value="WD40_repeat_dom_sf"/>
</dbReference>
<name>A0A7J6LDY7_PERCH</name>
<dbReference type="GO" id="GO:0005524">
    <property type="term" value="F:ATP binding"/>
    <property type="evidence" value="ECO:0007669"/>
    <property type="project" value="UniProtKB-KW"/>
</dbReference>
<dbReference type="Proteomes" id="UP000591131">
    <property type="component" value="Unassembled WGS sequence"/>
</dbReference>
<dbReference type="GO" id="GO:0016192">
    <property type="term" value="P:vesicle-mediated transport"/>
    <property type="evidence" value="ECO:0007669"/>
    <property type="project" value="InterPro"/>
</dbReference>
<dbReference type="InterPro" id="IPR017871">
    <property type="entry name" value="ABC_transporter-like_CS"/>
</dbReference>
<comment type="subcellular location">
    <subcellularLocation>
        <location evidence="1">Membrane</location>
        <topology evidence="1">Multi-pass membrane protein</topology>
    </subcellularLocation>
</comment>
<feature type="compositionally biased region" description="Acidic residues" evidence="10">
    <location>
        <begin position="1212"/>
        <end position="1228"/>
    </location>
</feature>
<evidence type="ECO:0000313" key="13">
    <source>
        <dbReference type="EMBL" id="KAF4657429.1"/>
    </source>
</evidence>
<keyword evidence="3" id="KW-0813">Transport</keyword>
<evidence type="ECO:0000259" key="12">
    <source>
        <dbReference type="PROSITE" id="PS50893"/>
    </source>
</evidence>
<dbReference type="InterPro" id="IPR003593">
    <property type="entry name" value="AAA+_ATPase"/>
</dbReference>
<comment type="similarity">
    <text evidence="2">Belongs to the ABC transporter superfamily. ABCG family. Eye pigment precursor importer (TC 3.A.1.204) subfamily.</text>
</comment>
<evidence type="ECO:0000256" key="7">
    <source>
        <dbReference type="ARBA" id="ARBA00022989"/>
    </source>
</evidence>
<dbReference type="PANTHER" id="PTHR48042">
    <property type="entry name" value="ABC TRANSPORTER G FAMILY MEMBER 11"/>
    <property type="match status" value="1"/>
</dbReference>
<dbReference type="SMART" id="SM00320">
    <property type="entry name" value="WD40"/>
    <property type="match status" value="1"/>
</dbReference>
<evidence type="ECO:0000256" key="4">
    <source>
        <dbReference type="ARBA" id="ARBA00022692"/>
    </source>
</evidence>
<keyword evidence="6" id="KW-0067">ATP-binding</keyword>
<dbReference type="InterPro" id="IPR015943">
    <property type="entry name" value="WD40/YVTN_repeat-like_dom_sf"/>
</dbReference>
<evidence type="ECO:0000256" key="1">
    <source>
        <dbReference type="ARBA" id="ARBA00004141"/>
    </source>
</evidence>
<dbReference type="PROSITE" id="PS50236">
    <property type="entry name" value="CHCR"/>
    <property type="match status" value="1"/>
</dbReference>
<feature type="region of interest" description="Disordered" evidence="10">
    <location>
        <begin position="1204"/>
        <end position="1232"/>
    </location>
</feature>
<dbReference type="Pfam" id="PF23411">
    <property type="entry name" value="Beta-prop_Vps41"/>
    <property type="match status" value="1"/>
</dbReference>
<feature type="repeat" description="CHCR" evidence="9">
    <location>
        <begin position="1310"/>
        <end position="1477"/>
    </location>
</feature>
<feature type="domain" description="ABC transporter" evidence="12">
    <location>
        <begin position="30"/>
        <end position="271"/>
    </location>
</feature>
<comment type="caution">
    <text evidence="13">The sequence shown here is derived from an EMBL/GenBank/DDBJ whole genome shotgun (WGS) entry which is preliminary data.</text>
</comment>
<dbReference type="GO" id="GO:0016887">
    <property type="term" value="F:ATP hydrolysis activity"/>
    <property type="evidence" value="ECO:0007669"/>
    <property type="project" value="InterPro"/>
</dbReference>
<keyword evidence="4 11" id="KW-0812">Transmembrane</keyword>
<dbReference type="SUPFAM" id="SSF52540">
    <property type="entry name" value="P-loop containing nucleoside triphosphate hydrolases"/>
    <property type="match status" value="1"/>
</dbReference>
<evidence type="ECO:0000256" key="2">
    <source>
        <dbReference type="ARBA" id="ARBA00005814"/>
    </source>
</evidence>
<dbReference type="EMBL" id="JAAPAO010000542">
    <property type="protein sequence ID" value="KAF4657429.1"/>
    <property type="molecule type" value="Genomic_DNA"/>
</dbReference>
<keyword evidence="5" id="KW-0547">Nucleotide-binding</keyword>
<dbReference type="OrthoDB" id="436269at2759"/>
<feature type="transmembrane region" description="Helical" evidence="11">
    <location>
        <begin position="502"/>
        <end position="524"/>
    </location>
</feature>
<dbReference type="InterPro" id="IPR001680">
    <property type="entry name" value="WD40_rpt"/>
</dbReference>
<evidence type="ECO:0000256" key="9">
    <source>
        <dbReference type="PROSITE-ProRule" id="PRU01006"/>
    </source>
</evidence>
<dbReference type="Pfam" id="PF01061">
    <property type="entry name" value="ABC2_membrane"/>
    <property type="match status" value="1"/>
</dbReference>
<dbReference type="GO" id="GO:0016020">
    <property type="term" value="C:membrane"/>
    <property type="evidence" value="ECO:0007669"/>
    <property type="project" value="UniProtKB-SubCell"/>
</dbReference>
<protein>
    <recommendedName>
        <fullName evidence="12">ABC transporter domain-containing protein</fullName>
    </recommendedName>
</protein>
<evidence type="ECO:0000256" key="10">
    <source>
        <dbReference type="SAM" id="MobiDB-lite"/>
    </source>
</evidence>
<proteinExistence type="inferred from homology"/>
<feature type="transmembrane region" description="Helical" evidence="11">
    <location>
        <begin position="442"/>
        <end position="468"/>
    </location>
</feature>
<feature type="transmembrane region" description="Helical" evidence="11">
    <location>
        <begin position="367"/>
        <end position="388"/>
    </location>
</feature>
<feature type="transmembrane region" description="Helical" evidence="11">
    <location>
        <begin position="400"/>
        <end position="421"/>
    </location>
</feature>
<dbReference type="InterPro" id="IPR027417">
    <property type="entry name" value="P-loop_NTPase"/>
</dbReference>
<organism evidence="13 14">
    <name type="scientific">Perkinsus chesapeaki</name>
    <name type="common">Clam parasite</name>
    <name type="synonym">Perkinsus andrewsi</name>
    <dbReference type="NCBI Taxonomy" id="330153"/>
    <lineage>
        <taxon>Eukaryota</taxon>
        <taxon>Sar</taxon>
        <taxon>Alveolata</taxon>
        <taxon>Perkinsozoa</taxon>
        <taxon>Perkinsea</taxon>
        <taxon>Perkinsida</taxon>
        <taxon>Perkinsidae</taxon>
        <taxon>Perkinsus</taxon>
    </lineage>
</organism>
<dbReference type="PROSITE" id="PS50893">
    <property type="entry name" value="ABC_TRANSPORTER_2"/>
    <property type="match status" value="1"/>
</dbReference>
<dbReference type="SMART" id="SM00382">
    <property type="entry name" value="AAA"/>
    <property type="match status" value="1"/>
</dbReference>
<dbReference type="Gene3D" id="3.40.50.300">
    <property type="entry name" value="P-loop containing nucleotide triphosphate hydrolases"/>
    <property type="match status" value="1"/>
</dbReference>
<sequence>MVSSSGSSSPTIDVVKSDNSLEWSDISFDVNRRNLFGKKLETKRILDSVTGSACPGQLVAIMGPSGSGKTTLLDILADRVSSGKINGNISVNKRPRSTVSFRAVSAYVSQEDSLIGSFTVIETLRQSARLALPKSVKAEERERRVQHAIDMMGLRSCENVLIGDVFRKGVSGGQKRRVSVAIELLKEPSILLLDEPTSGLDSAAAYNIMEYLKKLAVEDQCTVIVTIHQPSSDIWSSLSKVCFLAKGNVIYFDTPDKVPEYFATVGYPVPPYTNPAEHVLDLTNTDFPGHGDVDGLIEHYRKAPQEPGCQMQLFLIETASGSTPDGTVGGQQLPSEKEIWKSVRPSKLTQFWTLLKRNFMNNLRNPGIYWVRFVMYVILSFMIGTMYIRSNDALTQFDYIPMLFYVQAFLVFMAVAVLPFFDEIRAVFARERANSNLNVLMFVLANFIAALPGIALIALVSTAMVVGIAGLNAFGWFFLNLFLSMVVSESLMMLLGAATPHYIIGIALGAGLYGMFMLVCGFMVPRDKIPAGWIWVHYIAFHTYAFGAFMYAEFHDEPPAGNLILEQFDLEDTDLGINMGVLVAWTAGLQILFYLALYFLHTGNDELDDDVPIVDYHPVEAVDLRKVLTTEEATAVKFTKDKLLIGTALGSIYAFDGHGELVGSWRNHTKAVSCIDTDYTEKYVASCSEDASVCVVALKPTPDGSRITATMDLSINSQDQPALVSRPLRAVAINPLYGSSGKRSVVFGGEDYKLVMTKRGTLFNNNSILHSGEGTITCIKWINNMVAWTNLKGMKIYDVASKHKVTFLPRPILDESVNSHAAALSAKIAWLTEELIALSWGPVVRVCRLLATRVDSPGQSGKGTIIRYAQVIGAFSFTADVTVRGIGLFDRGEGIPSTSDDFMSTTQLSLLTCPVEGVKVGEDKAAESDVPLNAYFPVAFVGTGSEFDHTDLYGAMLGAVLSSRGEIVVVLFSHVSNSLVHHVVNLKGEAAFSDRVPLVSKGDSRWVLPLETALAFAPSTTSQSSAVQSRQSLAFVVTPTELVMITRRSLMDHALWLIAKRQFEEAVEVSTAMGNTTAMETVMSSALQPLLSDKEYHRAATLTSLIDSGKHGKIWRSIAEEFEAHNALQYLVAYLPLDIQVAEDSGLLEGEIYDKTITSVIIHQPTRLLPLLQRWPRELYSESRIVKLIGEVIPEHWTVNWSLVHHPPPEETGGDDIDRDDEQDDEDDVLKLDPTKEREHYVPLLLALRYIYTRSSDLSNLLATDLRLGDTAAIFNIISDSTKLQSSVAVRQWVSRHLLTLFRTNPMATCSVMADNIALFPVGSVVETLDGEPTLLHCYLKYLLITRDQPAVCMPYLNRMVDLFLQYEPQSLIKLLRQIVLLGCNFDTASHPPGSYVDFKKVLQKCNVHPQAEGSLRESRAYLMWHLGRTQEALSVLLDESAGDMALAVDFVAPLRDVSLWRKVVDFAIDHPGLLPQLLHAIDYHIQAEGIDTIPPEARPAQILKRVPQDFLGWHELADSVVSALSRCDLESSLLSSDKDLLRAELTTMSDKNRRRALGGVEVDYNAANTRCSLCKRLIRERIEPTSPERSPEDEPSSLGVPADAGAICVDVYGRIAHAVCAREADTSIAGDSETDV</sequence>
<feature type="transmembrane region" description="Helical" evidence="11">
    <location>
        <begin position="536"/>
        <end position="554"/>
    </location>
</feature>
<dbReference type="GO" id="GO:0140359">
    <property type="term" value="F:ABC-type transporter activity"/>
    <property type="evidence" value="ECO:0007669"/>
    <property type="project" value="InterPro"/>
</dbReference>
<reference evidence="13 14" key="1">
    <citation type="submission" date="2020-04" db="EMBL/GenBank/DDBJ databases">
        <title>Perkinsus chesapeaki whole genome sequence.</title>
        <authorList>
            <person name="Bogema D.R."/>
        </authorList>
    </citation>
    <scope>NUCLEOTIDE SEQUENCE [LARGE SCALE GENOMIC DNA]</scope>
    <source>
        <strain evidence="13">ATCC PRA-425</strain>
    </source>
</reference>
<evidence type="ECO:0000256" key="8">
    <source>
        <dbReference type="ARBA" id="ARBA00023136"/>
    </source>
</evidence>
<gene>
    <name evidence="13" type="ORF">FOL47_008447</name>
</gene>